<accession>A0A0L0W7C3</accession>
<dbReference type="AlphaFoldDB" id="A0A0L0W7C3"/>
<sequence>MYRVVLEHDFGNLTFRDVNSMQGMKSEIKQVKDIFVIYIECDDGFKMQQDIDYEQGGSIYTRERAEELLNKIIQEIIIPRYKKVPIINSVDITSADIRKEDLHLSYAIAKTYEGGNDMNTIYDYMIPVYGILVKGNLYNLEEVQGSEKDVVPEAYRVEVAKYLAQQVN</sequence>
<comment type="caution">
    <text evidence="1">The sequence shown here is derived from an EMBL/GenBank/DDBJ whole genome shotgun (WGS) entry which is preliminary data.</text>
</comment>
<evidence type="ECO:0000313" key="2">
    <source>
        <dbReference type="Proteomes" id="UP000037267"/>
    </source>
</evidence>
<keyword evidence="2" id="KW-1185">Reference proteome</keyword>
<name>A0A0L0W7C3_GOTPU</name>
<gene>
    <name evidence="1" type="ORF">CLPU_22c00320</name>
</gene>
<organism evidence="1 2">
    <name type="scientific">Gottschalkia purinilytica</name>
    <name type="common">Clostridium purinilyticum</name>
    <dbReference type="NCBI Taxonomy" id="1503"/>
    <lineage>
        <taxon>Bacteria</taxon>
        <taxon>Bacillati</taxon>
        <taxon>Bacillota</taxon>
        <taxon>Tissierellia</taxon>
        <taxon>Tissierellales</taxon>
        <taxon>Gottschalkiaceae</taxon>
        <taxon>Gottschalkia</taxon>
    </lineage>
</organism>
<evidence type="ECO:0008006" key="3">
    <source>
        <dbReference type="Google" id="ProtNLM"/>
    </source>
</evidence>
<dbReference type="InterPro" id="IPR047907">
    <property type="entry name" value="CD1375-like"/>
</dbReference>
<proteinExistence type="predicted"/>
<protein>
    <recommendedName>
        <fullName evidence="3">Phage protein</fullName>
    </recommendedName>
</protein>
<dbReference type="STRING" id="1503.CLPU_22c00320"/>
<dbReference type="Proteomes" id="UP000037267">
    <property type="component" value="Unassembled WGS sequence"/>
</dbReference>
<reference evidence="2" key="1">
    <citation type="submission" date="2015-07" db="EMBL/GenBank/DDBJ databases">
        <title>Draft genome sequence of the purine-degrading Gottschalkia purinilyticum DSM 1384 (formerly Clostridium purinilyticum).</title>
        <authorList>
            <person name="Poehlein A."/>
            <person name="Schiel-Bengelsdorf B."/>
            <person name="Bengelsdorf F.R."/>
            <person name="Daniel R."/>
            <person name="Duerre P."/>
        </authorList>
    </citation>
    <scope>NUCLEOTIDE SEQUENCE [LARGE SCALE GENOMIC DNA]</scope>
    <source>
        <strain evidence="2">DSM 1384</strain>
    </source>
</reference>
<evidence type="ECO:0000313" key="1">
    <source>
        <dbReference type="EMBL" id="KNF07180.1"/>
    </source>
</evidence>
<dbReference type="EMBL" id="LGSS01000022">
    <property type="protein sequence ID" value="KNF07180.1"/>
    <property type="molecule type" value="Genomic_DNA"/>
</dbReference>
<dbReference type="NCBIfam" id="NF040910">
    <property type="entry name" value="CD1375_fam"/>
    <property type="match status" value="1"/>
</dbReference>